<protein>
    <recommendedName>
        <fullName evidence="4">EamA domain-containing protein</fullName>
    </recommendedName>
</protein>
<dbReference type="SUPFAM" id="SSF103481">
    <property type="entry name" value="Multidrug resistance efflux transporter EmrE"/>
    <property type="match status" value="1"/>
</dbReference>
<sequence>MFIGLPFTHITFAGVRNVFASTPLICAGIVIVIFGVSSNLFRVKAFKYTVDPSFVAPGMYFYVVVAAVIDVFMYNKNLTGIEVFGILIVCAAGILSVIKKK</sequence>
<dbReference type="EMBL" id="CP022132">
    <property type="protein sequence ID" value="ASG68217.1"/>
    <property type="molecule type" value="Genomic_DNA"/>
</dbReference>
<feature type="transmembrane region" description="Helical" evidence="1">
    <location>
        <begin position="20"/>
        <end position="41"/>
    </location>
</feature>
<feature type="transmembrane region" description="Helical" evidence="1">
    <location>
        <begin position="80"/>
        <end position="98"/>
    </location>
</feature>
<keyword evidence="3" id="KW-1185">Reference proteome</keyword>
<feature type="transmembrane region" description="Helical" evidence="1">
    <location>
        <begin position="53"/>
        <end position="74"/>
    </location>
</feature>
<evidence type="ECO:0000313" key="2">
    <source>
        <dbReference type="EMBL" id="ASG68217.1"/>
    </source>
</evidence>
<organism evidence="2 3">
    <name type="scientific">Francisella halioticida</name>
    <dbReference type="NCBI Taxonomy" id="549298"/>
    <lineage>
        <taxon>Bacteria</taxon>
        <taxon>Pseudomonadati</taxon>
        <taxon>Pseudomonadota</taxon>
        <taxon>Gammaproteobacteria</taxon>
        <taxon>Thiotrichales</taxon>
        <taxon>Francisellaceae</taxon>
        <taxon>Francisella</taxon>
    </lineage>
</organism>
<keyword evidence="1" id="KW-1133">Transmembrane helix</keyword>
<evidence type="ECO:0000313" key="3">
    <source>
        <dbReference type="Proteomes" id="UP000249910"/>
    </source>
</evidence>
<accession>A0ABM6M077</accession>
<gene>
    <name evidence="2" type="ORF">CDV26_07275</name>
</gene>
<dbReference type="InterPro" id="IPR037185">
    <property type="entry name" value="EmrE-like"/>
</dbReference>
<proteinExistence type="predicted"/>
<reference evidence="2 3" key="1">
    <citation type="submission" date="2017-06" db="EMBL/GenBank/DDBJ databases">
        <title>Complete genome of Francisella halioticida.</title>
        <authorList>
            <person name="Sjodin A."/>
        </authorList>
    </citation>
    <scope>NUCLEOTIDE SEQUENCE [LARGE SCALE GENOMIC DNA]</scope>
    <source>
        <strain evidence="2 3">DSM 23729</strain>
    </source>
</reference>
<keyword evidence="1" id="KW-0812">Transmembrane</keyword>
<name>A0ABM6M077_9GAMM</name>
<dbReference type="Proteomes" id="UP000249910">
    <property type="component" value="Chromosome"/>
</dbReference>
<evidence type="ECO:0008006" key="4">
    <source>
        <dbReference type="Google" id="ProtNLM"/>
    </source>
</evidence>
<keyword evidence="1" id="KW-0472">Membrane</keyword>
<evidence type="ECO:0000256" key="1">
    <source>
        <dbReference type="SAM" id="Phobius"/>
    </source>
</evidence>